<dbReference type="Pfam" id="PF10387">
    <property type="entry name" value="DUF2442"/>
    <property type="match status" value="1"/>
</dbReference>
<name>A0A1K1TVY5_9GAMM</name>
<evidence type="ECO:0000313" key="1">
    <source>
        <dbReference type="EMBL" id="SFX04500.1"/>
    </source>
</evidence>
<evidence type="ECO:0000313" key="2">
    <source>
        <dbReference type="Proteomes" id="UP000182350"/>
    </source>
</evidence>
<dbReference type="SUPFAM" id="SSF143880">
    <property type="entry name" value="NE0471 N-terminal domain-like"/>
    <property type="match status" value="1"/>
</dbReference>
<dbReference type="AlphaFoldDB" id="A0A1K1TVY5"/>
<gene>
    <name evidence="1" type="ORF">SAMN02745752_00327</name>
</gene>
<dbReference type="STRING" id="1122209.SAMN02745752_00327"/>
<protein>
    <recommendedName>
        <fullName evidence="3">DUF2442 domain-containing protein</fullName>
    </recommendedName>
</protein>
<dbReference type="Proteomes" id="UP000182350">
    <property type="component" value="Unassembled WGS sequence"/>
</dbReference>
<reference evidence="1 2" key="1">
    <citation type="submission" date="2016-11" db="EMBL/GenBank/DDBJ databases">
        <authorList>
            <person name="Jaros S."/>
            <person name="Januszkiewicz K."/>
            <person name="Wedrychowicz H."/>
        </authorList>
    </citation>
    <scope>NUCLEOTIDE SEQUENCE [LARGE SCALE GENOMIC DNA]</scope>
    <source>
        <strain evidence="1 2">DSM 21637</strain>
    </source>
</reference>
<dbReference type="InterPro" id="IPR036782">
    <property type="entry name" value="NE0471-like_N"/>
</dbReference>
<dbReference type="Gene3D" id="3.30.2020.10">
    <property type="entry name" value="NE0471-like N-terminal domain"/>
    <property type="match status" value="1"/>
</dbReference>
<dbReference type="RefSeq" id="WP_072324560.1">
    <property type="nucleotide sequence ID" value="NZ_FPJW01000001.1"/>
</dbReference>
<dbReference type="InterPro" id="IPR018841">
    <property type="entry name" value="DUF2442"/>
</dbReference>
<dbReference type="EMBL" id="FPJW01000001">
    <property type="protein sequence ID" value="SFX04500.1"/>
    <property type="molecule type" value="Genomic_DNA"/>
</dbReference>
<evidence type="ECO:0008006" key="3">
    <source>
        <dbReference type="Google" id="ProtNLM"/>
    </source>
</evidence>
<sequence length="94" mass="10622">MKLIEVTPLDNHCLLLRTEDGRSGQFDVKPYLEYEAFQSLKSQSVFEQVYNGGYFIEWPCGADLSADTLLARWVPEPNVLESATTPETSSRAHL</sequence>
<proteinExistence type="predicted"/>
<accession>A0A1K1TVY5</accession>
<keyword evidence="2" id="KW-1185">Reference proteome</keyword>
<organism evidence="1 2">
    <name type="scientific">Marinospirillum alkaliphilum DSM 21637</name>
    <dbReference type="NCBI Taxonomy" id="1122209"/>
    <lineage>
        <taxon>Bacteria</taxon>
        <taxon>Pseudomonadati</taxon>
        <taxon>Pseudomonadota</taxon>
        <taxon>Gammaproteobacteria</taxon>
        <taxon>Oceanospirillales</taxon>
        <taxon>Oceanospirillaceae</taxon>
        <taxon>Marinospirillum</taxon>
    </lineage>
</organism>
<dbReference type="OrthoDB" id="9803723at2"/>